<evidence type="ECO:0000313" key="3">
    <source>
        <dbReference type="EMBL" id="KFF11031.1"/>
    </source>
</evidence>
<accession>A0A086A2W7</accession>
<dbReference type="Proteomes" id="UP000028705">
    <property type="component" value="Unassembled WGS sequence"/>
</dbReference>
<sequence length="252" mass="27583">MLICPNQLSAQFGGGNPLTYDITFIRDDDYNSADQPYVSANLTLSVKIGTTEISKTYLPIHTPSNPGSTPQNYTFPVTVGTQPIRYAKVTFTQPSNLYSGYYPLPTTIGDHVMLSDPCLIDYDWQYGYGVGITCTGVNKYRITPTKFTCNLCIRPVQGCGSIAKNTTLQQQVSLAPNPTMGFSELHYTATEKETVSISVSDFNGKIITAYTIDLREGLNKLPIDLQSSLGGTYIVHWKSSNGSSGSLKMIKN</sequence>
<proteinExistence type="predicted"/>
<protein>
    <recommendedName>
        <fullName evidence="2">Secretion system C-terminal sorting domain-containing protein</fullName>
    </recommendedName>
</protein>
<evidence type="ECO:0000313" key="4">
    <source>
        <dbReference type="Proteomes" id="UP000028705"/>
    </source>
</evidence>
<dbReference type="NCBIfam" id="TIGR04183">
    <property type="entry name" value="Por_Secre_tail"/>
    <property type="match status" value="1"/>
</dbReference>
<dbReference type="EMBL" id="JPRH01000008">
    <property type="protein sequence ID" value="KFF11031.1"/>
    <property type="molecule type" value="Genomic_DNA"/>
</dbReference>
<gene>
    <name evidence="3" type="ORF">IW15_17865</name>
</gene>
<dbReference type="Pfam" id="PF18962">
    <property type="entry name" value="Por_Secre_tail"/>
    <property type="match status" value="1"/>
</dbReference>
<keyword evidence="4" id="KW-1185">Reference proteome</keyword>
<dbReference type="InterPro" id="IPR026444">
    <property type="entry name" value="Secre_tail"/>
</dbReference>
<keyword evidence="1" id="KW-0732">Signal</keyword>
<evidence type="ECO:0000259" key="2">
    <source>
        <dbReference type="Pfam" id="PF18962"/>
    </source>
</evidence>
<comment type="caution">
    <text evidence="3">The sequence shown here is derived from an EMBL/GenBank/DDBJ whole genome shotgun (WGS) entry which is preliminary data.</text>
</comment>
<name>A0A086A2W7_9FLAO</name>
<reference evidence="3 4" key="1">
    <citation type="submission" date="2014-07" db="EMBL/GenBank/DDBJ databases">
        <title>Genome of Chryseobacterium soli DSM 19298.</title>
        <authorList>
            <person name="Stropko S.J."/>
            <person name="Pipes S.E."/>
            <person name="Newman J."/>
        </authorList>
    </citation>
    <scope>NUCLEOTIDE SEQUENCE [LARGE SCALE GENOMIC DNA]</scope>
    <source>
        <strain evidence="3 4">DSM 19298</strain>
    </source>
</reference>
<dbReference type="AlphaFoldDB" id="A0A086A2W7"/>
<organism evidence="3 4">
    <name type="scientific">Chryseobacterium soli</name>
    <dbReference type="NCBI Taxonomy" id="445961"/>
    <lineage>
        <taxon>Bacteria</taxon>
        <taxon>Pseudomonadati</taxon>
        <taxon>Bacteroidota</taxon>
        <taxon>Flavobacteriia</taxon>
        <taxon>Flavobacteriales</taxon>
        <taxon>Weeksellaceae</taxon>
        <taxon>Chryseobacterium group</taxon>
        <taxon>Chryseobacterium</taxon>
    </lineage>
</organism>
<evidence type="ECO:0000256" key="1">
    <source>
        <dbReference type="ARBA" id="ARBA00022729"/>
    </source>
</evidence>
<feature type="domain" description="Secretion system C-terminal sorting" evidence="2">
    <location>
        <begin position="176"/>
        <end position="244"/>
    </location>
</feature>